<proteinExistence type="predicted"/>
<accession>A0A833QFG3</accession>
<dbReference type="OrthoDB" id="28868at2759"/>
<protein>
    <submittedName>
        <fullName evidence="2">Transglutaminase-like superfamily</fullName>
    </submittedName>
</protein>
<dbReference type="AlphaFoldDB" id="A0A833QFG3"/>
<dbReference type="PANTHER" id="PTHR31350:SF30">
    <property type="entry name" value="TRANSGLUTAMINASE FAMILY PROTEIN"/>
    <property type="match status" value="1"/>
</dbReference>
<dbReference type="EMBL" id="SWLB01000026">
    <property type="protein sequence ID" value="KAF3321594.1"/>
    <property type="molecule type" value="Genomic_DNA"/>
</dbReference>
<evidence type="ECO:0000313" key="2">
    <source>
        <dbReference type="EMBL" id="KAF3321594.1"/>
    </source>
</evidence>
<evidence type="ECO:0000313" key="3">
    <source>
        <dbReference type="Proteomes" id="UP000623129"/>
    </source>
</evidence>
<dbReference type="Pfam" id="PF13371">
    <property type="entry name" value="TPR_9"/>
    <property type="match status" value="1"/>
</dbReference>
<dbReference type="PANTHER" id="PTHR31350">
    <property type="entry name" value="SI:DKEY-261L7.2"/>
    <property type="match status" value="1"/>
</dbReference>
<dbReference type="Proteomes" id="UP000623129">
    <property type="component" value="Unassembled WGS sequence"/>
</dbReference>
<dbReference type="Pfam" id="PF13369">
    <property type="entry name" value="Transglut_core2"/>
    <property type="match status" value="1"/>
</dbReference>
<feature type="domain" description="Protein SirB1 N-terminal" evidence="1">
    <location>
        <begin position="152"/>
        <end position="302"/>
    </location>
</feature>
<name>A0A833QFG3_9POAL</name>
<keyword evidence="3" id="KW-1185">Reference proteome</keyword>
<reference evidence="2" key="1">
    <citation type="submission" date="2020-01" db="EMBL/GenBank/DDBJ databases">
        <title>Genome sequence of Kobresia littledalei, the first chromosome-level genome in the family Cyperaceae.</title>
        <authorList>
            <person name="Qu G."/>
        </authorList>
    </citation>
    <scope>NUCLEOTIDE SEQUENCE</scope>
    <source>
        <strain evidence="2">C.B.Clarke</strain>
        <tissue evidence="2">Leaf</tissue>
    </source>
</reference>
<sequence length="426" mass="47635">MALISPTPSPSSLALSLSRTAGFRATDCPPFLRSNVQRDWNWRGNGKKSRHGFPSMASQSLNFETIPPCSSNAFLEVAKLAREKLKEEVSLRVKDEDISIAKALLYVAIEDEAILAFNGDEDACSFTEERSNQSTVHLDEVCIGGKSMSGWLSEFDVLTKEVEAELVQREIGCHVVQVIEAVNTVLFESRHFLRFPVLVDSRFSYLHHVLSSNCGTAIMLSVVYMEICQRLGVSIVGSPLGEDFLIWPHTQTPEELFKVSSGHSLLAVINGRCVEDPRSRASDLNSQSLQGLYVATNRDIIGIALANLIRLHWKRASKGNHGLMLISPLRSVNSKDPLLRPVELTLAIMAAERMLLLQPDNWTLRRDYGLLLYYARRYGEAAQELSICMAFAPVEEVEVIEPFVQKLHLLRQIYSLDLEPRHLASS</sequence>
<comment type="caution">
    <text evidence="2">The sequence shown here is derived from an EMBL/GenBank/DDBJ whole genome shotgun (WGS) entry which is preliminary data.</text>
</comment>
<gene>
    <name evidence="2" type="ORF">FCM35_KLT13810</name>
</gene>
<dbReference type="InterPro" id="IPR032698">
    <property type="entry name" value="SirB1_N"/>
</dbReference>
<organism evidence="2 3">
    <name type="scientific">Carex littledalei</name>
    <dbReference type="NCBI Taxonomy" id="544730"/>
    <lineage>
        <taxon>Eukaryota</taxon>
        <taxon>Viridiplantae</taxon>
        <taxon>Streptophyta</taxon>
        <taxon>Embryophyta</taxon>
        <taxon>Tracheophyta</taxon>
        <taxon>Spermatophyta</taxon>
        <taxon>Magnoliopsida</taxon>
        <taxon>Liliopsida</taxon>
        <taxon>Poales</taxon>
        <taxon>Cyperaceae</taxon>
        <taxon>Cyperoideae</taxon>
        <taxon>Cariceae</taxon>
        <taxon>Carex</taxon>
        <taxon>Carex subgen. Euthyceras</taxon>
    </lineage>
</organism>
<evidence type="ECO:0000259" key="1">
    <source>
        <dbReference type="Pfam" id="PF13369"/>
    </source>
</evidence>